<reference evidence="2" key="1">
    <citation type="submission" date="2020-11" db="EMBL/GenBank/DDBJ databases">
        <authorList>
            <person name="Tran Van P."/>
        </authorList>
    </citation>
    <scope>NUCLEOTIDE SEQUENCE</scope>
</reference>
<sequence>SEFTSRRNNSSISCDNVSINTINDKTFHKRVENIRYNSSKVSVKNLTPTKMFKRMMKGNAKTWTPNKNSAYDSNRSLIVLTEEEAMDMQNNHKKQIIAIRNELQFRLDESEALLESVVKENKTKDKKIAEQMALLQEVNDLIVLIENTAEKKRVMSEGNERLLKENQQYERKAQFLENEVKKLNELLAANRTPVATAAPIFSIPTSVITHTNQLNN</sequence>
<keyword evidence="1" id="KW-0175">Coiled coil</keyword>
<dbReference type="EMBL" id="OC875864">
    <property type="protein sequence ID" value="CAD7638759.1"/>
    <property type="molecule type" value="Genomic_DNA"/>
</dbReference>
<dbReference type="Proteomes" id="UP000759131">
    <property type="component" value="Unassembled WGS sequence"/>
</dbReference>
<name>A0A7R9QBL6_9ACAR</name>
<gene>
    <name evidence="2" type="ORF">OSB1V03_LOCUS17521</name>
</gene>
<accession>A0A7R9QBL6</accession>
<feature type="non-terminal residue" evidence="2">
    <location>
        <position position="216"/>
    </location>
</feature>
<evidence type="ECO:0000313" key="3">
    <source>
        <dbReference type="Proteomes" id="UP000759131"/>
    </source>
</evidence>
<keyword evidence="3" id="KW-1185">Reference proteome</keyword>
<evidence type="ECO:0000313" key="2">
    <source>
        <dbReference type="EMBL" id="CAD7638759.1"/>
    </source>
</evidence>
<protein>
    <submittedName>
        <fullName evidence="2">Uncharacterized protein</fullName>
    </submittedName>
</protein>
<dbReference type="AlphaFoldDB" id="A0A7R9QBL6"/>
<proteinExistence type="predicted"/>
<organism evidence="2">
    <name type="scientific">Medioppia subpectinata</name>
    <dbReference type="NCBI Taxonomy" id="1979941"/>
    <lineage>
        <taxon>Eukaryota</taxon>
        <taxon>Metazoa</taxon>
        <taxon>Ecdysozoa</taxon>
        <taxon>Arthropoda</taxon>
        <taxon>Chelicerata</taxon>
        <taxon>Arachnida</taxon>
        <taxon>Acari</taxon>
        <taxon>Acariformes</taxon>
        <taxon>Sarcoptiformes</taxon>
        <taxon>Oribatida</taxon>
        <taxon>Brachypylina</taxon>
        <taxon>Oppioidea</taxon>
        <taxon>Oppiidae</taxon>
        <taxon>Medioppia</taxon>
    </lineage>
</organism>
<feature type="non-terminal residue" evidence="2">
    <location>
        <position position="1"/>
    </location>
</feature>
<feature type="coiled-coil region" evidence="1">
    <location>
        <begin position="152"/>
        <end position="186"/>
    </location>
</feature>
<evidence type="ECO:0000256" key="1">
    <source>
        <dbReference type="SAM" id="Coils"/>
    </source>
</evidence>
<dbReference type="EMBL" id="CAJPIZ010021289">
    <property type="protein sequence ID" value="CAG2117568.1"/>
    <property type="molecule type" value="Genomic_DNA"/>
</dbReference>